<keyword evidence="5" id="KW-0862">Zinc</keyword>
<dbReference type="GO" id="GO:0002376">
    <property type="term" value="P:immune system process"/>
    <property type="evidence" value="ECO:0007669"/>
    <property type="project" value="UniProtKB-KW"/>
</dbReference>
<dbReference type="GO" id="GO:0008270">
    <property type="term" value="F:zinc ion binding"/>
    <property type="evidence" value="ECO:0007669"/>
    <property type="project" value="UniProtKB-KW"/>
</dbReference>
<sequence length="223" mass="25211">MNRHRHQQRAQRLPRQALHRRRNGNELTVARLQELLTEDPNTITFSLSSSQPSLKRLLNQPFDYGFAELFVKVLKKSMKSVSLTEKNNEILSLLLHTKFPLYISQLIAEINLSNEGLVEFLSNIMYILKTILSHNPKKEKIAIVKAIGLPTGHWFKCPKGHFYVIGECGGAMQRANCPECGLTIGGENHALESGNTLASEMDGARYAAWSDQANMENYVFDNI</sequence>
<feature type="domain" description="RZ-type" evidence="8">
    <location>
        <begin position="135"/>
        <end position="204"/>
    </location>
</feature>
<accession>A0A812DNL0</accession>
<evidence type="ECO:0000256" key="3">
    <source>
        <dbReference type="ARBA" id="ARBA00022723"/>
    </source>
</evidence>
<dbReference type="GO" id="GO:0005737">
    <property type="term" value="C:cytoplasm"/>
    <property type="evidence" value="ECO:0007669"/>
    <property type="project" value="UniProtKB-SubCell"/>
</dbReference>
<comment type="subcellular location">
    <subcellularLocation>
        <location evidence="1">Cytoplasm</location>
    </subcellularLocation>
</comment>
<dbReference type="AlphaFoldDB" id="A0A812DNL0"/>
<comment type="caution">
    <text evidence="9">The sequence shown here is derived from an EMBL/GenBank/DDBJ whole genome shotgun (WGS) entry which is preliminary data.</text>
</comment>
<evidence type="ECO:0000256" key="2">
    <source>
        <dbReference type="ARBA" id="ARBA00022490"/>
    </source>
</evidence>
<organism evidence="9 10">
    <name type="scientific">Acanthosepion pharaonis</name>
    <name type="common">Pharaoh cuttlefish</name>
    <name type="synonym">Sepia pharaonis</name>
    <dbReference type="NCBI Taxonomy" id="158019"/>
    <lineage>
        <taxon>Eukaryota</taxon>
        <taxon>Metazoa</taxon>
        <taxon>Spiralia</taxon>
        <taxon>Lophotrochozoa</taxon>
        <taxon>Mollusca</taxon>
        <taxon>Cephalopoda</taxon>
        <taxon>Coleoidea</taxon>
        <taxon>Decapodiformes</taxon>
        <taxon>Sepiida</taxon>
        <taxon>Sepiina</taxon>
        <taxon>Sepiidae</taxon>
        <taxon>Acanthosepion</taxon>
    </lineage>
</organism>
<dbReference type="OrthoDB" id="2423195at2759"/>
<evidence type="ECO:0000259" key="8">
    <source>
        <dbReference type="PROSITE" id="PS51981"/>
    </source>
</evidence>
<reference evidence="9" key="1">
    <citation type="submission" date="2021-01" db="EMBL/GenBank/DDBJ databases">
        <authorList>
            <person name="Li R."/>
            <person name="Bekaert M."/>
        </authorList>
    </citation>
    <scope>NUCLEOTIDE SEQUENCE</scope>
    <source>
        <strain evidence="9">Farmed</strain>
    </source>
</reference>
<keyword evidence="6" id="KW-0391">Immunity</keyword>
<feature type="region of interest" description="Disordered" evidence="7">
    <location>
        <begin position="1"/>
        <end position="20"/>
    </location>
</feature>
<dbReference type="EMBL" id="CAHIKZ030003812">
    <property type="protein sequence ID" value="CAE1304332.1"/>
    <property type="molecule type" value="Genomic_DNA"/>
</dbReference>
<evidence type="ECO:0000256" key="1">
    <source>
        <dbReference type="ARBA" id="ARBA00004496"/>
    </source>
</evidence>
<keyword evidence="4" id="KW-0863">Zinc-finger</keyword>
<evidence type="ECO:0000256" key="5">
    <source>
        <dbReference type="ARBA" id="ARBA00022833"/>
    </source>
</evidence>
<dbReference type="PROSITE" id="PS51981">
    <property type="entry name" value="ZF_RZ"/>
    <property type="match status" value="1"/>
</dbReference>
<dbReference type="InterPro" id="IPR046439">
    <property type="entry name" value="ZF_RZ_dom"/>
</dbReference>
<dbReference type="PANTHER" id="PTHR23425:SF8">
    <property type="entry name" value="NUCLEOPORIN AMO1-LIKE"/>
    <property type="match status" value="1"/>
</dbReference>
<evidence type="ECO:0000313" key="10">
    <source>
        <dbReference type="Proteomes" id="UP000597762"/>
    </source>
</evidence>
<gene>
    <name evidence="9" type="ORF">SPHA_56941</name>
</gene>
<dbReference type="PANTHER" id="PTHR23425">
    <property type="entry name" value="NUCLEOPORIN AMO1-LIKE"/>
    <property type="match status" value="1"/>
</dbReference>
<name>A0A812DNL0_ACAPH</name>
<keyword evidence="3" id="KW-0479">Metal-binding</keyword>
<evidence type="ECO:0000256" key="4">
    <source>
        <dbReference type="ARBA" id="ARBA00022771"/>
    </source>
</evidence>
<evidence type="ECO:0000256" key="6">
    <source>
        <dbReference type="ARBA" id="ARBA00022859"/>
    </source>
</evidence>
<protein>
    <submittedName>
        <fullName evidence="9">NFX1-type zinc finger-containing protein 1</fullName>
    </submittedName>
</protein>
<evidence type="ECO:0000256" key="7">
    <source>
        <dbReference type="SAM" id="MobiDB-lite"/>
    </source>
</evidence>
<dbReference type="Proteomes" id="UP000597762">
    <property type="component" value="Unassembled WGS sequence"/>
</dbReference>
<evidence type="ECO:0000313" key="9">
    <source>
        <dbReference type="EMBL" id="CAE1304332.1"/>
    </source>
</evidence>
<proteinExistence type="predicted"/>
<dbReference type="Pfam" id="PF20173">
    <property type="entry name" value="ZnF_RZ-type"/>
    <property type="match status" value="1"/>
</dbReference>
<keyword evidence="2" id="KW-0963">Cytoplasm</keyword>
<keyword evidence="10" id="KW-1185">Reference proteome</keyword>